<accession>A0A0D5C3R9</accession>
<sequence length="93" mass="10283">MLPDRCSVMEEGKQCVNPPEFIVSIVADQDEYMFGVTCQKHKHIVSGKIGMLQNEGKILDGKIIFSPVKAVGTDCIHGDSDDFVQIDMKPSKN</sequence>
<dbReference type="RefSeq" id="WP_048117350.1">
    <property type="nucleotide sequence ID" value="NZ_CP011070.1"/>
</dbReference>
<dbReference type="KEGG" id="nin:NADRNF5_1766"/>
<name>A0A0D5C3R9_9ARCH</name>
<evidence type="ECO:0000313" key="2">
    <source>
        <dbReference type="Proteomes" id="UP000032408"/>
    </source>
</evidence>
<dbReference type="EMBL" id="CP011070">
    <property type="protein sequence ID" value="AJW71444.1"/>
    <property type="molecule type" value="Genomic_DNA"/>
</dbReference>
<dbReference type="HOGENOM" id="CLU_159744_0_0_2"/>
<reference evidence="1 2" key="2">
    <citation type="journal article" date="2016" name="ISME J.">
        <title>Physiological and genomic characterization of two novel marine thaumarchaeal strains indicates niche differentiation.</title>
        <authorList>
            <person name="Bayer B."/>
            <person name="Vojvoda J."/>
            <person name="Offre P."/>
            <person name="Alves R.J."/>
            <person name="Elisabeth N.H."/>
            <person name="Garcia J.A."/>
            <person name="Volland J.M."/>
            <person name="Srivastava A."/>
            <person name="Schleper C."/>
            <person name="Herndl G.J."/>
        </authorList>
    </citation>
    <scope>NUCLEOTIDE SEQUENCE [LARGE SCALE GENOMIC DNA]</scope>
    <source>
        <strain evidence="1 2">NF5</strain>
    </source>
</reference>
<evidence type="ECO:0000313" key="1">
    <source>
        <dbReference type="EMBL" id="AJW71444.1"/>
    </source>
</evidence>
<reference evidence="2" key="1">
    <citation type="submission" date="2015-03" db="EMBL/GenBank/DDBJ databases">
        <title>Characterization of two novel Thaumarchaeota isolated from the Northern Adriatic Sea.</title>
        <authorList>
            <person name="Bayer B."/>
            <person name="Vojvoda J."/>
            <person name="Offre P."/>
            <person name="Srivastava A."/>
            <person name="Elisabeth N."/>
            <person name="Garcia J.A.L."/>
            <person name="Schleper C."/>
            <person name="Herndl G.J."/>
        </authorList>
    </citation>
    <scope>NUCLEOTIDE SEQUENCE [LARGE SCALE GENOMIC DNA]</scope>
    <source>
        <strain evidence="2">NF5</strain>
    </source>
</reference>
<dbReference type="STRING" id="1580092.NADRNF5_1766"/>
<proteinExistence type="predicted"/>
<dbReference type="OrthoDB" id="8973at2157"/>
<gene>
    <name evidence="1" type="ORF">NADRNF5_1766</name>
</gene>
<protein>
    <submittedName>
        <fullName evidence="1">Uncharacterized protein</fullName>
    </submittedName>
</protein>
<organism evidence="1 2">
    <name type="scientific">Nitrosopumilus adriaticus</name>
    <dbReference type="NCBI Taxonomy" id="1580092"/>
    <lineage>
        <taxon>Archaea</taxon>
        <taxon>Nitrososphaerota</taxon>
        <taxon>Nitrososphaeria</taxon>
        <taxon>Nitrosopumilales</taxon>
        <taxon>Nitrosopumilaceae</taxon>
        <taxon>Nitrosopumilus</taxon>
    </lineage>
</organism>
<dbReference type="AlphaFoldDB" id="A0A0D5C3R9"/>
<dbReference type="Proteomes" id="UP000032408">
    <property type="component" value="Chromosome"/>
</dbReference>
<keyword evidence="2" id="KW-1185">Reference proteome</keyword>
<dbReference type="GeneID" id="24820934"/>